<evidence type="ECO:0000256" key="5">
    <source>
        <dbReference type="ARBA" id="ARBA00022989"/>
    </source>
</evidence>
<dbReference type="Pfam" id="PF00122">
    <property type="entry name" value="E1-E2_ATPase"/>
    <property type="match status" value="1"/>
</dbReference>
<dbReference type="Gene3D" id="3.40.50.1000">
    <property type="entry name" value="HAD superfamily/HAD-like"/>
    <property type="match status" value="1"/>
</dbReference>
<dbReference type="PROSITE" id="PS00154">
    <property type="entry name" value="ATPASE_E1_E2"/>
    <property type="match status" value="1"/>
</dbReference>
<dbReference type="Pfam" id="PF00702">
    <property type="entry name" value="Hydrolase"/>
    <property type="match status" value="1"/>
</dbReference>
<evidence type="ECO:0000313" key="12">
    <source>
        <dbReference type="Proteomes" id="UP001171945"/>
    </source>
</evidence>
<evidence type="ECO:0000256" key="8">
    <source>
        <dbReference type="ARBA" id="ARBA00047308"/>
    </source>
</evidence>
<dbReference type="InterPro" id="IPR044492">
    <property type="entry name" value="P_typ_ATPase_HD_dom"/>
</dbReference>
<dbReference type="EMBL" id="JAUCGM010000192">
    <property type="protein sequence ID" value="MDM8562540.1"/>
    <property type="molecule type" value="Genomic_DNA"/>
</dbReference>
<comment type="subcellular location">
    <subcellularLocation>
        <location evidence="9">Cell membrane</location>
    </subcellularLocation>
    <subcellularLocation>
        <location evidence="1">Membrane</location>
    </subcellularLocation>
</comment>
<evidence type="ECO:0000256" key="1">
    <source>
        <dbReference type="ARBA" id="ARBA00004370"/>
    </source>
</evidence>
<dbReference type="InterPro" id="IPR023214">
    <property type="entry name" value="HAD_sf"/>
</dbReference>
<dbReference type="InterPro" id="IPR027256">
    <property type="entry name" value="P-typ_ATPase_IB"/>
</dbReference>
<dbReference type="EC" id="7.2.2.12" evidence="7"/>
<dbReference type="NCBIfam" id="TIGR01494">
    <property type="entry name" value="ATPase_P-type"/>
    <property type="match status" value="1"/>
</dbReference>
<dbReference type="PANTHER" id="PTHR48085:SF5">
    <property type="entry name" value="CADMIUM_ZINC-TRANSPORTING ATPASE HMA4-RELATED"/>
    <property type="match status" value="1"/>
</dbReference>
<evidence type="ECO:0000259" key="10">
    <source>
        <dbReference type="Pfam" id="PF00122"/>
    </source>
</evidence>
<evidence type="ECO:0000256" key="6">
    <source>
        <dbReference type="ARBA" id="ARBA00023136"/>
    </source>
</evidence>
<reference evidence="11" key="1">
    <citation type="submission" date="2023-06" db="EMBL/GenBank/DDBJ databases">
        <title>Uncultivated large filamentous bacteria from sulfidic sediments reveal new species and different genomic features in energy metabolism and defense.</title>
        <authorList>
            <person name="Fonseca A."/>
        </authorList>
    </citation>
    <scope>NUCLEOTIDE SEQUENCE</scope>
    <source>
        <strain evidence="11">HSG4</strain>
    </source>
</reference>
<accession>A0ABT7VS96</accession>
<dbReference type="Gene3D" id="3.40.1110.10">
    <property type="entry name" value="Calcium-transporting ATPase, cytoplasmic domain N"/>
    <property type="match status" value="1"/>
</dbReference>
<dbReference type="Gene3D" id="2.70.150.10">
    <property type="entry name" value="Calcium-transporting ATPase, cytoplasmic transduction domain A"/>
    <property type="match status" value="1"/>
</dbReference>
<protein>
    <recommendedName>
        <fullName evidence="7">P-type Zn(2+) transporter</fullName>
        <ecNumber evidence="7">7.2.2.12</ecNumber>
    </recommendedName>
</protein>
<evidence type="ECO:0000256" key="4">
    <source>
        <dbReference type="ARBA" id="ARBA00022967"/>
    </source>
</evidence>
<dbReference type="InterPro" id="IPR036412">
    <property type="entry name" value="HAD-like_sf"/>
</dbReference>
<dbReference type="InterPro" id="IPR059000">
    <property type="entry name" value="ATPase_P-type_domA"/>
</dbReference>
<comment type="catalytic activity">
    <reaction evidence="8">
        <text>Zn(2+)(in) + ATP + H2O = Zn(2+)(out) + ADP + phosphate + H(+)</text>
        <dbReference type="Rhea" id="RHEA:20621"/>
        <dbReference type="ChEBI" id="CHEBI:15377"/>
        <dbReference type="ChEBI" id="CHEBI:15378"/>
        <dbReference type="ChEBI" id="CHEBI:29105"/>
        <dbReference type="ChEBI" id="CHEBI:30616"/>
        <dbReference type="ChEBI" id="CHEBI:43474"/>
        <dbReference type="ChEBI" id="CHEBI:456216"/>
        <dbReference type="EC" id="7.2.2.12"/>
    </reaction>
</comment>
<dbReference type="SFLD" id="SFLDF00027">
    <property type="entry name" value="p-type_atpase"/>
    <property type="match status" value="1"/>
</dbReference>
<evidence type="ECO:0000256" key="2">
    <source>
        <dbReference type="ARBA" id="ARBA00006024"/>
    </source>
</evidence>
<keyword evidence="12" id="KW-1185">Reference proteome</keyword>
<dbReference type="SUPFAM" id="SSF56784">
    <property type="entry name" value="HAD-like"/>
    <property type="match status" value="1"/>
</dbReference>
<evidence type="ECO:0000256" key="3">
    <source>
        <dbReference type="ARBA" id="ARBA00022692"/>
    </source>
</evidence>
<dbReference type="PANTHER" id="PTHR48085">
    <property type="entry name" value="CADMIUM/ZINC-TRANSPORTING ATPASE HMA2-RELATED"/>
    <property type="match status" value="1"/>
</dbReference>
<dbReference type="InterPro" id="IPR023299">
    <property type="entry name" value="ATPase_P-typ_cyto_dom_N"/>
</dbReference>
<keyword evidence="4" id="KW-1278">Translocase</keyword>
<dbReference type="PRINTS" id="PR00119">
    <property type="entry name" value="CATATPASE"/>
</dbReference>
<evidence type="ECO:0000313" key="11">
    <source>
        <dbReference type="EMBL" id="MDM8562540.1"/>
    </source>
</evidence>
<dbReference type="Proteomes" id="UP001171945">
    <property type="component" value="Unassembled WGS sequence"/>
</dbReference>
<organism evidence="11 12">
    <name type="scientific">Candidatus Marithioploca araucensis</name>
    <dbReference type="NCBI Taxonomy" id="70273"/>
    <lineage>
        <taxon>Bacteria</taxon>
        <taxon>Pseudomonadati</taxon>
        <taxon>Pseudomonadota</taxon>
        <taxon>Gammaproteobacteria</taxon>
        <taxon>Thiotrichales</taxon>
        <taxon>Thiotrichaceae</taxon>
        <taxon>Candidatus Marithioploca</taxon>
    </lineage>
</organism>
<dbReference type="InterPro" id="IPR018303">
    <property type="entry name" value="ATPase_P-typ_P_site"/>
</dbReference>
<dbReference type="InterPro" id="IPR001757">
    <property type="entry name" value="P_typ_ATPase"/>
</dbReference>
<dbReference type="SUPFAM" id="SSF81653">
    <property type="entry name" value="Calcium ATPase, transduction domain A"/>
    <property type="match status" value="1"/>
</dbReference>
<dbReference type="InterPro" id="IPR051014">
    <property type="entry name" value="Cation_Transport_ATPase_IB"/>
</dbReference>
<keyword evidence="9" id="KW-0547">Nucleotide-binding</keyword>
<feature type="domain" description="P-type ATPase A" evidence="10">
    <location>
        <begin position="167"/>
        <end position="265"/>
    </location>
</feature>
<name>A0ABT7VS96_9GAMM</name>
<keyword evidence="6" id="KW-0472">Membrane</keyword>
<keyword evidence="3" id="KW-0812">Transmembrane</keyword>
<sequence>MLFINVGIMLGVYVGVRVFEHYKNSSTTLFKQQNSHQMEEMGKNNLQAIEVESQKNQFVMEPDHYFKVSGAAMGLAAASYVYPPLTLLSVGITSYTAVPILKKAQNSLLKERHIKNDLLPSIVTVMCLAMGKYFSCALNTCVYHWGSKMLVKSKDISAQTLTNVFEQQPHSVWILKNAIEIEIPLEALHVNDIVVIKTGEVVPIDGIIIEGMATIDQHALTGEAIPAEKGTGDHVFAATILVSGQIQVKVEKAGSETSIAKLAEILNHTAEFKTSLQLKGEKWADNIATPMLGIGILASPIIGLSSATAILYGAPVNTIRVLTSLQTFNHMTLIANQGILVKDGRALEALPTVDTIFFDKTGTLTKEELEVGKIILCDDELGEDEILTYAASAERRFTHPIARAIIQKAEEQCFHLPEIQEANYEIGYGITVSLDDKTIKVGSIRFMNMEGIAVPSKIEAAIARSHEEGHSLIMVAINEQLKGAIEIQPQVRPEIKQIISRLRQRGVKHIAIVSGDHKQPTKKLADALGMDSYYYEILPQDKASLVEQFQKKGHQVCFVGDGINDAIAMKKANVSISLRGASSIATDMAQVVLMDGSLSHLCDVFERSTKLNIGLQQSLWFWAGYAVFNTGSASLLHFGVTELMTIYSFVFGLSVRNAMLPLKQLEHEKSKKVDYSNG</sequence>
<evidence type="ECO:0000256" key="7">
    <source>
        <dbReference type="ARBA" id="ARBA00039097"/>
    </source>
</evidence>
<dbReference type="SFLD" id="SFLDS00003">
    <property type="entry name" value="Haloacid_Dehalogenase"/>
    <property type="match status" value="1"/>
</dbReference>
<comment type="similarity">
    <text evidence="2 9">Belongs to the cation transport ATPase (P-type) (TC 3.A.3) family. Type IB subfamily.</text>
</comment>
<comment type="caution">
    <text evidence="11">The sequence shown here is derived from an EMBL/GenBank/DDBJ whole genome shotgun (WGS) entry which is preliminary data.</text>
</comment>
<gene>
    <name evidence="11" type="ORF">QUF54_04220</name>
</gene>
<proteinExistence type="inferred from homology"/>
<keyword evidence="9" id="KW-1003">Cell membrane</keyword>
<keyword evidence="5" id="KW-1133">Transmembrane helix</keyword>
<evidence type="ECO:0000256" key="9">
    <source>
        <dbReference type="RuleBase" id="RU362081"/>
    </source>
</evidence>
<dbReference type="SFLD" id="SFLDG00002">
    <property type="entry name" value="C1.7:_P-type_atpase_like"/>
    <property type="match status" value="1"/>
</dbReference>
<dbReference type="NCBIfam" id="TIGR01525">
    <property type="entry name" value="ATPase-IB_hvy"/>
    <property type="match status" value="1"/>
</dbReference>
<keyword evidence="9" id="KW-0479">Metal-binding</keyword>
<keyword evidence="9" id="KW-0067">ATP-binding</keyword>
<dbReference type="InterPro" id="IPR008250">
    <property type="entry name" value="ATPase_P-typ_transduc_dom_A_sf"/>
</dbReference>